<dbReference type="InterPro" id="IPR045455">
    <property type="entry name" value="NrS-1_pol-like_helicase"/>
</dbReference>
<gene>
    <name evidence="4" type="ORF">Glove_207g24</name>
</gene>
<organism evidence="4 5">
    <name type="scientific">Diversispora epigaea</name>
    <dbReference type="NCBI Taxonomy" id="1348612"/>
    <lineage>
        <taxon>Eukaryota</taxon>
        <taxon>Fungi</taxon>
        <taxon>Fungi incertae sedis</taxon>
        <taxon>Mucoromycota</taxon>
        <taxon>Glomeromycotina</taxon>
        <taxon>Glomeromycetes</taxon>
        <taxon>Diversisporales</taxon>
        <taxon>Diversisporaceae</taxon>
        <taxon>Diversispora</taxon>
    </lineage>
</organism>
<comment type="caution">
    <text evidence="4">The sequence shown here is derived from an EMBL/GenBank/DDBJ whole genome shotgun (WGS) entry which is preliminary data.</text>
</comment>
<evidence type="ECO:0000259" key="2">
    <source>
        <dbReference type="Pfam" id="PF03288"/>
    </source>
</evidence>
<proteinExistence type="predicted"/>
<protein>
    <submittedName>
        <fullName evidence="4">Uncharacterized protein</fullName>
    </submittedName>
</protein>
<dbReference type="EMBL" id="PQFF01000194">
    <property type="protein sequence ID" value="RHZ76065.1"/>
    <property type="molecule type" value="Genomic_DNA"/>
</dbReference>
<feature type="compositionally biased region" description="Basic and acidic residues" evidence="1">
    <location>
        <begin position="523"/>
        <end position="548"/>
    </location>
</feature>
<dbReference type="Proteomes" id="UP000266861">
    <property type="component" value="Unassembled WGS sequence"/>
</dbReference>
<reference evidence="4 5" key="1">
    <citation type="submission" date="2018-08" db="EMBL/GenBank/DDBJ databases">
        <title>Genome and evolution of the arbuscular mycorrhizal fungus Diversispora epigaea (formerly Glomus versiforme) and its bacterial endosymbionts.</title>
        <authorList>
            <person name="Sun X."/>
            <person name="Fei Z."/>
            <person name="Harrison M."/>
        </authorList>
    </citation>
    <scope>NUCLEOTIDE SEQUENCE [LARGE SCALE GENOMIC DNA]</scope>
    <source>
        <strain evidence="4 5">IT104</strain>
    </source>
</reference>
<dbReference type="OrthoDB" id="10261620at2759"/>
<evidence type="ECO:0000259" key="3">
    <source>
        <dbReference type="Pfam" id="PF19263"/>
    </source>
</evidence>
<dbReference type="STRING" id="1348612.A0A397IJK1"/>
<dbReference type="Gene3D" id="3.40.50.300">
    <property type="entry name" value="P-loop containing nucleotide triphosphate hydrolases"/>
    <property type="match status" value="1"/>
</dbReference>
<feature type="region of interest" description="Disordered" evidence="1">
    <location>
        <begin position="458"/>
        <end position="491"/>
    </location>
</feature>
<evidence type="ECO:0000256" key="1">
    <source>
        <dbReference type="SAM" id="MobiDB-lite"/>
    </source>
</evidence>
<evidence type="ECO:0000313" key="4">
    <source>
        <dbReference type="EMBL" id="RHZ76065.1"/>
    </source>
</evidence>
<feature type="compositionally biased region" description="Basic and acidic residues" evidence="1">
    <location>
        <begin position="463"/>
        <end position="482"/>
    </location>
</feature>
<dbReference type="AlphaFoldDB" id="A0A397IJK1"/>
<feature type="domain" description="DNA primase/nucleoside triphosphatase C-terminal" evidence="2">
    <location>
        <begin position="367"/>
        <end position="402"/>
    </location>
</feature>
<dbReference type="InterPro" id="IPR027417">
    <property type="entry name" value="P-loop_NTPase"/>
</dbReference>
<evidence type="ECO:0000313" key="5">
    <source>
        <dbReference type="Proteomes" id="UP000266861"/>
    </source>
</evidence>
<sequence>MCTSKKKFTRTEVYDVIQTVLACVVFPQSRIWISKHKKPDGSLIFKMGPKLGFGGLNINLVELGGESIGLKSLIDRIYDNEGIIYDDIDFMPYLPNATPSKTNFFNLFLGFKAKPAPQINYNLINPITWHIENIWCNGDKALSEYVLNWIAFLVQYPNKIPGTILVLRSPPRYGKNIITDFIRKSLFGPELVFSTSDLGKILGKFNGCVQGRKLIIMNEAGMLTGEWHKSNDHLKSLITEDYITIEHKGLEPFDCGHFPGFMVLSNHDAPIRVEQGDGRIVCLDVSLRCKGNFKYFGQLGKILNHPDTPGSFMSYLLDRDLLDWNPEKNIPTTKMKTETMQEHLPNPIRFIIDHISLWSENQVENPSTDLLYQAYRTWCEANGEKPFTNSIFGKKIKMKISIERKRAGSGKREWQYILDQSKIVAKMRESICEIEEFSDTPKDNPPIDSSTGMPIFNVPEITPKPEKDTAEALTPDRNEKGKGTSSAPPFTNMTQELFDSIIDQLESSVASSSKSTNISLPPEIEHVEVIDDKPKSPEIIEESAKNEPEISPVLPVSNESKSNNEAPPQQVSYPPGYQTREQREKRLRETAIKYGEDPDKFMTITEKDKDLSLIFKDKMISDAEMIQFAKDTDDDPDTLMDKDMDRRARLICIEIKIRKHEDDGEFRATPYDDEE</sequence>
<feature type="region of interest" description="Disordered" evidence="1">
    <location>
        <begin position="512"/>
        <end position="583"/>
    </location>
</feature>
<keyword evidence="5" id="KW-1185">Reference proteome</keyword>
<accession>A0A397IJK1</accession>
<dbReference type="InterPro" id="IPR004968">
    <property type="entry name" value="DNA_primase/NTPase_C"/>
</dbReference>
<dbReference type="Pfam" id="PF03288">
    <property type="entry name" value="Pox_D5"/>
    <property type="match status" value="1"/>
</dbReference>
<feature type="compositionally biased region" description="Polar residues" evidence="1">
    <location>
        <begin position="557"/>
        <end position="572"/>
    </location>
</feature>
<dbReference type="Pfam" id="PF19263">
    <property type="entry name" value="DUF5906"/>
    <property type="match status" value="1"/>
</dbReference>
<name>A0A397IJK1_9GLOM</name>
<feature type="domain" description="NrS-1 polymerase-like helicase" evidence="3">
    <location>
        <begin position="167"/>
        <end position="277"/>
    </location>
</feature>